<protein>
    <submittedName>
        <fullName evidence="2">Uncharacterized protein</fullName>
    </submittedName>
</protein>
<dbReference type="AlphaFoldDB" id="A0A0N7KXC6"/>
<organism evidence="2">
    <name type="scientific">Aurantimonas coralicida</name>
    <dbReference type="NCBI Taxonomy" id="182270"/>
    <lineage>
        <taxon>Bacteria</taxon>
        <taxon>Pseudomonadati</taxon>
        <taxon>Pseudomonadota</taxon>
        <taxon>Alphaproteobacteria</taxon>
        <taxon>Hyphomicrobiales</taxon>
        <taxon>Aurantimonadaceae</taxon>
        <taxon>Aurantimonas</taxon>
    </lineage>
</organism>
<proteinExistence type="predicted"/>
<dbReference type="RefSeq" id="WP_024351908.1">
    <property type="nucleotide sequence ID" value="NZ_BBWN01000042.1"/>
</dbReference>
<feature type="compositionally biased region" description="Polar residues" evidence="1">
    <location>
        <begin position="1"/>
        <end position="17"/>
    </location>
</feature>
<accession>A0A0N7KXC6</accession>
<reference evidence="2" key="1">
    <citation type="journal article" date="2015" name="Proc. Natl. Acad. Sci. U.S.A.">
        <title>Bacterial clade with the ribosomal RNA operon on a small plasmid rather than the chromosome.</title>
        <authorList>
            <person name="Anda M."/>
            <person name="Ohtsubo Y."/>
            <person name="Okubo T."/>
            <person name="Sugawara M."/>
            <person name="Nagata Y."/>
            <person name="Tsuda M."/>
            <person name="Minamisawa K."/>
            <person name="Mitsui H."/>
        </authorList>
    </citation>
    <scope>NUCLEOTIDE SEQUENCE</scope>
    <source>
        <strain evidence="2">DSM 14790</strain>
    </source>
</reference>
<dbReference type="EMBL" id="LC066372">
    <property type="protein sequence ID" value="BAT26545.1"/>
    <property type="molecule type" value="Genomic_DNA"/>
</dbReference>
<name>A0A0N7KXC6_9HYPH</name>
<evidence type="ECO:0000313" key="2">
    <source>
        <dbReference type="EMBL" id="BAT26545.1"/>
    </source>
</evidence>
<sequence length="69" mass="7360">MTTDSGKTFRNAGSGQYVTKRYAETHPHTTISETRGGGSTHGAHRSAITGRFVGPAAAGRWPDRTIKDS</sequence>
<evidence type="ECO:0000256" key="1">
    <source>
        <dbReference type="SAM" id="MobiDB-lite"/>
    </source>
</evidence>
<feature type="region of interest" description="Disordered" evidence="1">
    <location>
        <begin position="1"/>
        <end position="49"/>
    </location>
</feature>